<dbReference type="PATRIC" id="fig|1423770.3.peg.477"/>
<dbReference type="RefSeq" id="WP_057888066.1">
    <property type="nucleotide sequence ID" value="NZ_AZEZ01000066.1"/>
</dbReference>
<dbReference type="AlphaFoldDB" id="A0A0R1QRT8"/>
<evidence type="ECO:0000313" key="1">
    <source>
        <dbReference type="EMBL" id="KRL43907.1"/>
    </source>
</evidence>
<gene>
    <name evidence="1" type="ORF">FD29_GL000472</name>
</gene>
<proteinExistence type="predicted"/>
<organism evidence="1 2">
    <name type="scientific">Companilactobacillus mindensis DSM 14500</name>
    <dbReference type="NCBI Taxonomy" id="1423770"/>
    <lineage>
        <taxon>Bacteria</taxon>
        <taxon>Bacillati</taxon>
        <taxon>Bacillota</taxon>
        <taxon>Bacilli</taxon>
        <taxon>Lactobacillales</taxon>
        <taxon>Lactobacillaceae</taxon>
        <taxon>Companilactobacillus</taxon>
    </lineage>
</organism>
<name>A0A0R1QRT8_9LACO</name>
<dbReference type="EMBL" id="AZEZ01000066">
    <property type="protein sequence ID" value="KRL43907.1"/>
    <property type="molecule type" value="Genomic_DNA"/>
</dbReference>
<accession>A0A0R1QRT8</accession>
<comment type="caution">
    <text evidence="1">The sequence shown here is derived from an EMBL/GenBank/DDBJ whole genome shotgun (WGS) entry which is preliminary data.</text>
</comment>
<sequence length="254" mass="29131">MKSLYQFGELEIHKDYLLANKSRLYFREPLKMNHRVIALLDISYNPIGLGNSLVIHAEYGVTLAVQTTRQLINEIHNWNGVGFTVARVVASLFSIKHLPAALGYVSYMPMTGGSRKSVDWIAAHHIESYSQEDGYAHFTTVQGHRIRLSFPRGNLKKRIHDVCMMSEFMVNVARRFMAVGLIDVNPLGNVGILREFEDCNCLLHRTIVRKIIQVEPIYNQIINYLLNHIGIEEPEAASLITFYSQNLNRLKRNY</sequence>
<dbReference type="OrthoDB" id="2162219at2"/>
<dbReference type="Proteomes" id="UP000050872">
    <property type="component" value="Unassembled WGS sequence"/>
</dbReference>
<protein>
    <submittedName>
        <fullName evidence="1">Uncharacterized protein</fullName>
    </submittedName>
</protein>
<keyword evidence="2" id="KW-1185">Reference proteome</keyword>
<evidence type="ECO:0000313" key="2">
    <source>
        <dbReference type="Proteomes" id="UP000050872"/>
    </source>
</evidence>
<reference evidence="1 2" key="1">
    <citation type="journal article" date="2015" name="Genome Announc.">
        <title>Expanding the biotechnology potential of lactobacilli through comparative genomics of 213 strains and associated genera.</title>
        <authorList>
            <person name="Sun Z."/>
            <person name="Harris H.M."/>
            <person name="McCann A."/>
            <person name="Guo C."/>
            <person name="Argimon S."/>
            <person name="Zhang W."/>
            <person name="Yang X."/>
            <person name="Jeffery I.B."/>
            <person name="Cooney J.C."/>
            <person name="Kagawa T.F."/>
            <person name="Liu W."/>
            <person name="Song Y."/>
            <person name="Salvetti E."/>
            <person name="Wrobel A."/>
            <person name="Rasinkangas P."/>
            <person name="Parkhill J."/>
            <person name="Rea M.C."/>
            <person name="O'Sullivan O."/>
            <person name="Ritari J."/>
            <person name="Douillard F.P."/>
            <person name="Paul Ross R."/>
            <person name="Yang R."/>
            <person name="Briner A.E."/>
            <person name="Felis G.E."/>
            <person name="de Vos W.M."/>
            <person name="Barrangou R."/>
            <person name="Klaenhammer T.R."/>
            <person name="Caufield P.W."/>
            <person name="Cui Y."/>
            <person name="Zhang H."/>
            <person name="O'Toole P.W."/>
        </authorList>
    </citation>
    <scope>NUCLEOTIDE SEQUENCE [LARGE SCALE GENOMIC DNA]</scope>
    <source>
        <strain evidence="1 2">DSM 14500</strain>
    </source>
</reference>